<proteinExistence type="predicted"/>
<gene>
    <name evidence="1" type="ORF">GCM10010918_14400</name>
</gene>
<accession>A0A917GYT7</accession>
<protein>
    <submittedName>
        <fullName evidence="1">Uncharacterized protein</fullName>
    </submittedName>
</protein>
<evidence type="ECO:0000313" key="1">
    <source>
        <dbReference type="EMBL" id="GGG61909.1"/>
    </source>
</evidence>
<comment type="caution">
    <text evidence="1">The sequence shown here is derived from an EMBL/GenBank/DDBJ whole genome shotgun (WGS) entry which is preliminary data.</text>
</comment>
<organism evidence="1 2">
    <name type="scientific">Paenibacillus radicis</name>
    <name type="common">ex Gao et al. 2016</name>
    <dbReference type="NCBI Taxonomy" id="1737354"/>
    <lineage>
        <taxon>Bacteria</taxon>
        <taxon>Bacillati</taxon>
        <taxon>Bacillota</taxon>
        <taxon>Bacilli</taxon>
        <taxon>Bacillales</taxon>
        <taxon>Paenibacillaceae</taxon>
        <taxon>Paenibacillus</taxon>
    </lineage>
</organism>
<dbReference type="EMBL" id="BMHY01000002">
    <property type="protein sequence ID" value="GGG61909.1"/>
    <property type="molecule type" value="Genomic_DNA"/>
</dbReference>
<keyword evidence="2" id="KW-1185">Reference proteome</keyword>
<reference evidence="1 2" key="1">
    <citation type="journal article" date="2014" name="Int. J. Syst. Evol. Microbiol.">
        <title>Complete genome sequence of Corynebacterium casei LMG S-19264T (=DSM 44701T), isolated from a smear-ripened cheese.</title>
        <authorList>
            <consortium name="US DOE Joint Genome Institute (JGI-PGF)"/>
            <person name="Walter F."/>
            <person name="Albersmeier A."/>
            <person name="Kalinowski J."/>
            <person name="Ruckert C."/>
        </authorList>
    </citation>
    <scope>NUCLEOTIDE SEQUENCE [LARGE SCALE GENOMIC DNA]</scope>
    <source>
        <strain evidence="1 2">CGMCC 1.15286</strain>
    </source>
</reference>
<name>A0A917GYT7_9BACL</name>
<evidence type="ECO:0000313" key="2">
    <source>
        <dbReference type="Proteomes" id="UP000600247"/>
    </source>
</evidence>
<dbReference type="Proteomes" id="UP000600247">
    <property type="component" value="Unassembled WGS sequence"/>
</dbReference>
<sequence>MLLPDGANQISLLMNLGSRIAKFGPLWVGARLVPPERANLNSQISESASLEHVMPKNGLLWFMAEHTTIIRSMHASECQKKP</sequence>
<dbReference type="AlphaFoldDB" id="A0A917GYT7"/>